<evidence type="ECO:0000256" key="1">
    <source>
        <dbReference type="PROSITE-ProRule" id="PRU00842"/>
    </source>
</evidence>
<dbReference type="InterPro" id="IPR036802">
    <property type="entry name" value="ATP-guanido_PTrfase_N_sf"/>
</dbReference>
<reference evidence="3" key="1">
    <citation type="submission" date="2018-11" db="EMBL/GenBank/DDBJ databases">
        <authorList>
            <consortium name="Pathogen Informatics"/>
        </authorList>
    </citation>
    <scope>NUCLEOTIDE SEQUENCE</scope>
</reference>
<dbReference type="SUPFAM" id="SSF48034">
    <property type="entry name" value="Guanido kinase N-terminal domain"/>
    <property type="match status" value="1"/>
</dbReference>
<dbReference type="GO" id="GO:0016301">
    <property type="term" value="F:kinase activity"/>
    <property type="evidence" value="ECO:0007669"/>
    <property type="project" value="InterPro"/>
</dbReference>
<protein>
    <recommendedName>
        <fullName evidence="2">Phosphagen kinase N-terminal domain-containing protein</fullName>
    </recommendedName>
</protein>
<evidence type="ECO:0000313" key="3">
    <source>
        <dbReference type="EMBL" id="VEL18407.1"/>
    </source>
</evidence>
<dbReference type="EMBL" id="CAAALY010036886">
    <property type="protein sequence ID" value="VEL18407.1"/>
    <property type="molecule type" value="Genomic_DNA"/>
</dbReference>
<dbReference type="PROSITE" id="PS51509">
    <property type="entry name" value="PHOSPHAGEN_KINASE_N"/>
    <property type="match status" value="1"/>
</dbReference>
<proteinExistence type="inferred from homology"/>
<accession>A0A448WRJ4</accession>
<dbReference type="AlphaFoldDB" id="A0A448WRJ4"/>
<evidence type="ECO:0000259" key="2">
    <source>
        <dbReference type="PROSITE" id="PS51509"/>
    </source>
</evidence>
<gene>
    <name evidence="3" type="ORF">PXEA_LOCUS11847</name>
</gene>
<keyword evidence="4" id="KW-1185">Reference proteome</keyword>
<dbReference type="InterPro" id="IPR022413">
    <property type="entry name" value="ATP-guanido_PTrfase_N"/>
</dbReference>
<comment type="similarity">
    <text evidence="1">Belongs to the ATP:guanido phosphotransferase family.</text>
</comment>
<name>A0A448WRJ4_9PLAT</name>
<dbReference type="Pfam" id="PF02807">
    <property type="entry name" value="ATP-gua_PtransN"/>
    <property type="match status" value="1"/>
</dbReference>
<dbReference type="Gene3D" id="3.30.590.10">
    <property type="entry name" value="Glutamine synthetase/guanido kinase, catalytic domain"/>
    <property type="match status" value="1"/>
</dbReference>
<sequence>MKRKHVEVLESRYSCPGLTPNVQILPKPRITECERKLNEVSGFLDEVDLIPGVNNELAALNPIMEATAVPSTQSSHRPPGRHPVLPSFGDLDKLEQLDLNVFKATPSSRSPEPDGGLICCQAQVSFVRNLEGVPPVCDLNSAQAQQVVEKVNQAFHSVLPLSRSSKPLSSGEVSPRVFGSLEELSGDVNPDLHSISEVGKTQNTLLVQQVPGTDRFRSLPQSQATFQPQALSPEVKVLNCCEEGISQSLSWGVEDKGLVVDSVVNRTDHLRITVSSQNGKLGAAFVRGVGMLQMGSSEGLSYAHDAKGGAIVQATDVSQGTGMQIRARLKARMIEKILASTVDDMAHVLGVGDLEIGLTLAPDNKTAGIEVYTKPMKDVTESEMVWRMEEAVRRLAAVERELRLAMRGKDPEIMPVESLEALVVRIMRVKCLGTTYARKYLNSIVINELGEVITPHKGMLSHMVRGNAYSPESLMPRPTDPEAFYVFAAYLDPIVKEMIRQDQVRHPDPPSYVDWPEPNVKPTQVYSYRVRYSRNLEGMFLTNGPLICSILTLDLCANPQTLWFNIEPNQIQQYHNICELAHK</sequence>
<organism evidence="3 4">
    <name type="scientific">Protopolystoma xenopodis</name>
    <dbReference type="NCBI Taxonomy" id="117903"/>
    <lineage>
        <taxon>Eukaryota</taxon>
        <taxon>Metazoa</taxon>
        <taxon>Spiralia</taxon>
        <taxon>Lophotrochozoa</taxon>
        <taxon>Platyhelminthes</taxon>
        <taxon>Monogenea</taxon>
        <taxon>Polyopisthocotylea</taxon>
        <taxon>Polystomatidea</taxon>
        <taxon>Polystomatidae</taxon>
        <taxon>Protopolystoma</taxon>
    </lineage>
</organism>
<comment type="caution">
    <text evidence="3">The sequence shown here is derived from an EMBL/GenBank/DDBJ whole genome shotgun (WGS) entry which is preliminary data.</text>
</comment>
<evidence type="ECO:0000313" key="4">
    <source>
        <dbReference type="Proteomes" id="UP000784294"/>
    </source>
</evidence>
<dbReference type="Proteomes" id="UP000784294">
    <property type="component" value="Unassembled WGS sequence"/>
</dbReference>
<feature type="domain" description="Phosphagen kinase N-terminal" evidence="2">
    <location>
        <begin position="418"/>
        <end position="500"/>
    </location>
</feature>